<dbReference type="PRINTS" id="PR00080">
    <property type="entry name" value="SDRFAMILY"/>
</dbReference>
<dbReference type="InterPro" id="IPR020904">
    <property type="entry name" value="Sc_DH/Rdtase_CS"/>
</dbReference>
<protein>
    <submittedName>
        <fullName evidence="3">SDR family oxidoreductase</fullName>
    </submittedName>
</protein>
<dbReference type="InterPro" id="IPR002347">
    <property type="entry name" value="SDR_fam"/>
</dbReference>
<evidence type="ECO:0000256" key="1">
    <source>
        <dbReference type="ARBA" id="ARBA00006484"/>
    </source>
</evidence>
<sequence length="252" mass="25857">MSDFAGLVAIVTGGASGIGLATANLLNSRGARVAALDLKPEGLPDGILGVQVDVTDDVQVKAAVEAVVERFGRLDVVVNNAGIGAVGDVTANGDDEWLRVLDVNVVGMVRVARHAIPHLRRSPAASIVNTCSIVAWAGVEQRALYSTSKGAVYALTLAMAADHVREGIRVNCVAPGSADTPWIGRSLERAADPAAARAVLDAFQPTGRLVTADEVAGAIAYLASPLSSASVGTVLAVDNGMHGLRLRPRAEA</sequence>
<dbReference type="GO" id="GO:0016491">
    <property type="term" value="F:oxidoreductase activity"/>
    <property type="evidence" value="ECO:0007669"/>
    <property type="project" value="UniProtKB-KW"/>
</dbReference>
<dbReference type="RefSeq" id="WP_152892171.1">
    <property type="nucleotide sequence ID" value="NZ_VJZD01000119.1"/>
</dbReference>
<keyword evidence="4" id="KW-1185">Reference proteome</keyword>
<reference evidence="3 4" key="1">
    <citation type="submission" date="2019-07" db="EMBL/GenBank/DDBJ databases">
        <title>New species of Amycolatopsis and Streptomyces.</title>
        <authorList>
            <person name="Duangmal K."/>
            <person name="Teo W.F.A."/>
            <person name="Lipun K."/>
        </authorList>
    </citation>
    <scope>NUCLEOTIDE SEQUENCE [LARGE SCALE GENOMIC DNA]</scope>
    <source>
        <strain evidence="3 4">NBRC 109810</strain>
    </source>
</reference>
<dbReference type="InterPro" id="IPR051122">
    <property type="entry name" value="SDR_DHRS6-like"/>
</dbReference>
<dbReference type="PROSITE" id="PS00061">
    <property type="entry name" value="ADH_SHORT"/>
    <property type="match status" value="1"/>
</dbReference>
<dbReference type="AlphaFoldDB" id="A0A5N8VHR7"/>
<accession>A0A5N8VHR7</accession>
<proteinExistence type="inferred from homology"/>
<dbReference type="Proteomes" id="UP000325849">
    <property type="component" value="Unassembled WGS sequence"/>
</dbReference>
<dbReference type="PRINTS" id="PR00081">
    <property type="entry name" value="GDHRDH"/>
</dbReference>
<dbReference type="OrthoDB" id="9789398at2"/>
<dbReference type="Gene3D" id="3.40.50.720">
    <property type="entry name" value="NAD(P)-binding Rossmann-like Domain"/>
    <property type="match status" value="1"/>
</dbReference>
<evidence type="ECO:0000313" key="4">
    <source>
        <dbReference type="Proteomes" id="UP000325849"/>
    </source>
</evidence>
<evidence type="ECO:0000313" key="3">
    <source>
        <dbReference type="EMBL" id="MPY34589.1"/>
    </source>
</evidence>
<dbReference type="PANTHER" id="PTHR43477">
    <property type="entry name" value="DIHYDROANTICAPSIN 7-DEHYDROGENASE"/>
    <property type="match status" value="1"/>
</dbReference>
<evidence type="ECO:0000256" key="2">
    <source>
        <dbReference type="ARBA" id="ARBA00023002"/>
    </source>
</evidence>
<dbReference type="Pfam" id="PF13561">
    <property type="entry name" value="adh_short_C2"/>
    <property type="match status" value="1"/>
</dbReference>
<comment type="caution">
    <text evidence="3">The sequence shown here is derived from an EMBL/GenBank/DDBJ whole genome shotgun (WGS) entry which is preliminary data.</text>
</comment>
<dbReference type="InterPro" id="IPR036291">
    <property type="entry name" value="NAD(P)-bd_dom_sf"/>
</dbReference>
<name>A0A5N8VHR7_9ACTN</name>
<dbReference type="FunFam" id="3.40.50.720:FF:000084">
    <property type="entry name" value="Short-chain dehydrogenase reductase"/>
    <property type="match status" value="1"/>
</dbReference>
<dbReference type="EMBL" id="VJZD01000119">
    <property type="protein sequence ID" value="MPY34589.1"/>
    <property type="molecule type" value="Genomic_DNA"/>
</dbReference>
<gene>
    <name evidence="3" type="ORF">FNH09_26100</name>
</gene>
<dbReference type="CDD" id="cd05233">
    <property type="entry name" value="SDR_c"/>
    <property type="match status" value="1"/>
</dbReference>
<dbReference type="SUPFAM" id="SSF51735">
    <property type="entry name" value="NAD(P)-binding Rossmann-fold domains"/>
    <property type="match status" value="1"/>
</dbReference>
<keyword evidence="2" id="KW-0560">Oxidoreductase</keyword>
<organism evidence="3 4">
    <name type="scientific">Streptomyces adustus</name>
    <dbReference type="NCBI Taxonomy" id="1609272"/>
    <lineage>
        <taxon>Bacteria</taxon>
        <taxon>Bacillati</taxon>
        <taxon>Actinomycetota</taxon>
        <taxon>Actinomycetes</taxon>
        <taxon>Kitasatosporales</taxon>
        <taxon>Streptomycetaceae</taxon>
        <taxon>Streptomyces</taxon>
    </lineage>
</organism>
<comment type="similarity">
    <text evidence="1">Belongs to the short-chain dehydrogenases/reductases (SDR) family.</text>
</comment>
<dbReference type="PANTHER" id="PTHR43477:SF1">
    <property type="entry name" value="DIHYDROANTICAPSIN 7-DEHYDROGENASE"/>
    <property type="match status" value="1"/>
</dbReference>